<comment type="caution">
    <text evidence="7">The sequence shown here is derived from an EMBL/GenBank/DDBJ whole genome shotgun (WGS) entry which is preliminary data.</text>
</comment>
<evidence type="ECO:0000256" key="4">
    <source>
        <dbReference type="ARBA" id="ARBA00023136"/>
    </source>
</evidence>
<organism evidence="7 8">
    <name type="scientific">Streptomonospora wellingtoniae</name>
    <dbReference type="NCBI Taxonomy" id="3075544"/>
    <lineage>
        <taxon>Bacteria</taxon>
        <taxon>Bacillati</taxon>
        <taxon>Actinomycetota</taxon>
        <taxon>Actinomycetes</taxon>
        <taxon>Streptosporangiales</taxon>
        <taxon>Nocardiopsidaceae</taxon>
        <taxon>Streptomonospora</taxon>
    </lineage>
</organism>
<dbReference type="RefSeq" id="WP_311544601.1">
    <property type="nucleotide sequence ID" value="NZ_JAVREK010000006.1"/>
</dbReference>
<accession>A0ABU2KS54</accession>
<proteinExistence type="predicted"/>
<evidence type="ECO:0000256" key="2">
    <source>
        <dbReference type="ARBA" id="ARBA00022692"/>
    </source>
</evidence>
<gene>
    <name evidence="7" type="ORF">RM446_08360</name>
</gene>
<keyword evidence="8" id="KW-1185">Reference proteome</keyword>
<sequence>MSYPPQPNQPHGGGQQQPGGYPNYPGGYSPPPGVDPNYGPQSGPQQGYGSGPQPGYGQQPYPGGQPQYPAPVQGYQQGYYQQGYGQPGYGQPGGEYNPSADERQMALITHLGGLLTTWLLPLIMYFVKKDESPYVRHQAAQAFNFQMTMFIGQVVSYLLMIVIIGFITIFAVIAVAIIFAVIAAVASNKGEWYKYPMAIPMLK</sequence>
<dbReference type="Pfam" id="PF09685">
    <property type="entry name" value="MamF_MmsF"/>
    <property type="match status" value="1"/>
</dbReference>
<keyword evidence="4 6" id="KW-0472">Membrane</keyword>
<dbReference type="Proteomes" id="UP001183226">
    <property type="component" value="Unassembled WGS sequence"/>
</dbReference>
<evidence type="ECO:0000256" key="6">
    <source>
        <dbReference type="SAM" id="Phobius"/>
    </source>
</evidence>
<name>A0ABU2KS54_9ACTN</name>
<feature type="compositionally biased region" description="Low complexity" evidence="5">
    <location>
        <begin position="55"/>
        <end position="68"/>
    </location>
</feature>
<feature type="region of interest" description="Disordered" evidence="5">
    <location>
        <begin position="1"/>
        <end position="68"/>
    </location>
</feature>
<evidence type="ECO:0000256" key="1">
    <source>
        <dbReference type="ARBA" id="ARBA00004141"/>
    </source>
</evidence>
<keyword evidence="3 6" id="KW-1133">Transmembrane helix</keyword>
<dbReference type="EMBL" id="JAVREK010000006">
    <property type="protein sequence ID" value="MDT0302121.1"/>
    <property type="molecule type" value="Genomic_DNA"/>
</dbReference>
<keyword evidence="2 6" id="KW-0812">Transmembrane</keyword>
<protein>
    <submittedName>
        <fullName evidence="7">DUF4870 domain-containing protein</fullName>
    </submittedName>
</protein>
<evidence type="ECO:0000313" key="7">
    <source>
        <dbReference type="EMBL" id="MDT0302121.1"/>
    </source>
</evidence>
<evidence type="ECO:0000256" key="5">
    <source>
        <dbReference type="SAM" id="MobiDB-lite"/>
    </source>
</evidence>
<evidence type="ECO:0000256" key="3">
    <source>
        <dbReference type="ARBA" id="ARBA00022989"/>
    </source>
</evidence>
<dbReference type="InterPro" id="IPR019109">
    <property type="entry name" value="MamF_MmsF"/>
</dbReference>
<comment type="subcellular location">
    <subcellularLocation>
        <location evidence="1">Membrane</location>
        <topology evidence="1">Multi-pass membrane protein</topology>
    </subcellularLocation>
</comment>
<feature type="transmembrane region" description="Helical" evidence="6">
    <location>
        <begin position="157"/>
        <end position="186"/>
    </location>
</feature>
<feature type="transmembrane region" description="Helical" evidence="6">
    <location>
        <begin position="107"/>
        <end position="127"/>
    </location>
</feature>
<evidence type="ECO:0000313" key="8">
    <source>
        <dbReference type="Proteomes" id="UP001183226"/>
    </source>
</evidence>
<feature type="compositionally biased region" description="Low complexity" evidence="5">
    <location>
        <begin position="18"/>
        <end position="27"/>
    </location>
</feature>
<reference evidence="8" key="1">
    <citation type="submission" date="2023-07" db="EMBL/GenBank/DDBJ databases">
        <title>30 novel species of actinomycetes from the DSMZ collection.</title>
        <authorList>
            <person name="Nouioui I."/>
        </authorList>
    </citation>
    <scope>NUCLEOTIDE SEQUENCE [LARGE SCALE GENOMIC DNA]</scope>
    <source>
        <strain evidence="8">DSM 45055</strain>
    </source>
</reference>